<evidence type="ECO:0000313" key="3">
    <source>
        <dbReference type="EMBL" id="MBU3856054.1"/>
    </source>
</evidence>
<protein>
    <submittedName>
        <fullName evidence="3">META domain-containing protein</fullName>
    </submittedName>
</protein>
<dbReference type="Pfam" id="PF03724">
    <property type="entry name" value="META"/>
    <property type="match status" value="2"/>
</dbReference>
<feature type="domain" description="DUF306" evidence="2">
    <location>
        <begin position="149"/>
        <end position="257"/>
    </location>
</feature>
<dbReference type="PANTHER" id="PTHR35535">
    <property type="entry name" value="HEAT SHOCK PROTEIN HSLJ"/>
    <property type="match status" value="1"/>
</dbReference>
<dbReference type="AlphaFoldDB" id="A0A948TML0"/>
<dbReference type="InterPro" id="IPR005184">
    <property type="entry name" value="DUF306_Meta_HslJ"/>
</dbReference>
<feature type="domain" description="DUF306" evidence="2">
    <location>
        <begin position="33"/>
        <end position="136"/>
    </location>
</feature>
<keyword evidence="1" id="KW-0732">Signal</keyword>
<gene>
    <name evidence="3" type="ORF">H9928_05780</name>
</gene>
<dbReference type="PANTHER" id="PTHR35535:SF1">
    <property type="entry name" value="HEAT SHOCK PROTEIN HSLJ"/>
    <property type="match status" value="1"/>
</dbReference>
<evidence type="ECO:0000313" key="4">
    <source>
        <dbReference type="Proteomes" id="UP000784286"/>
    </source>
</evidence>
<reference evidence="3" key="1">
    <citation type="journal article" date="2021" name="PeerJ">
        <title>Extensive microbial diversity within the chicken gut microbiome revealed by metagenomics and culture.</title>
        <authorList>
            <person name="Gilroy R."/>
            <person name="Ravi A."/>
            <person name="Getino M."/>
            <person name="Pursley I."/>
            <person name="Horton D.L."/>
            <person name="Alikhan N.F."/>
            <person name="Baker D."/>
            <person name="Gharbi K."/>
            <person name="Hall N."/>
            <person name="Watson M."/>
            <person name="Adriaenssens E.M."/>
            <person name="Foster-Nyarko E."/>
            <person name="Jarju S."/>
            <person name="Secka A."/>
            <person name="Antonio M."/>
            <person name="Oren A."/>
            <person name="Chaudhuri R.R."/>
            <person name="La Ragione R."/>
            <person name="Hildebrand F."/>
            <person name="Pallen M.J."/>
        </authorList>
    </citation>
    <scope>NUCLEOTIDE SEQUENCE</scope>
    <source>
        <strain evidence="3">8470</strain>
    </source>
</reference>
<name>A0A948TML0_9BACT</name>
<evidence type="ECO:0000259" key="2">
    <source>
        <dbReference type="Pfam" id="PF03724"/>
    </source>
</evidence>
<organism evidence="3 4">
    <name type="scientific">Candidatus Phocaeicola excrementipullorum</name>
    <dbReference type="NCBI Taxonomy" id="2838731"/>
    <lineage>
        <taxon>Bacteria</taxon>
        <taxon>Pseudomonadati</taxon>
        <taxon>Bacteroidota</taxon>
        <taxon>Bacteroidia</taxon>
        <taxon>Bacteroidales</taxon>
        <taxon>Bacteroidaceae</taxon>
        <taxon>Phocaeicola</taxon>
    </lineage>
</organism>
<evidence type="ECO:0000256" key="1">
    <source>
        <dbReference type="SAM" id="SignalP"/>
    </source>
</evidence>
<dbReference type="EMBL" id="JAHLFJ010000053">
    <property type="protein sequence ID" value="MBU3856054.1"/>
    <property type="molecule type" value="Genomic_DNA"/>
</dbReference>
<dbReference type="Proteomes" id="UP000784286">
    <property type="component" value="Unassembled WGS sequence"/>
</dbReference>
<feature type="signal peptide" evidence="1">
    <location>
        <begin position="1"/>
        <end position="23"/>
    </location>
</feature>
<dbReference type="Gene3D" id="2.40.128.270">
    <property type="match status" value="2"/>
</dbReference>
<dbReference type="InterPro" id="IPR038670">
    <property type="entry name" value="HslJ-like_sf"/>
</dbReference>
<comment type="caution">
    <text evidence="3">The sequence shown here is derived from an EMBL/GenBank/DDBJ whole genome shotgun (WGS) entry which is preliminary data.</text>
</comment>
<proteinExistence type="predicted"/>
<dbReference type="InterPro" id="IPR053147">
    <property type="entry name" value="Hsp_HslJ-like"/>
</dbReference>
<sequence length="266" mass="28641">MKKIMLCAAAFAVLCMVSCGTSKKTVSVMDFSGEWNIVSVKGEAVDAEEAPYIGFDQKTGRVYGHAGCNRLMGAYHVDSLKAGKMNFSQVAATRMMCPDMTLEQNVLEALGNVAGFSHTGDTVELKDAGGKAVMTLQKRVKPAVTLDDLAGRWVISSIGQMAVGEVERTPELNFDLEAKRVNGNASCNVINGSFSQEEGKPVSLRFSQMISTMMACPNMDTEQSILQALDKVRAFDRGEEEGTLVLLDGNGYPVLTLEHAQGEPAK</sequence>
<accession>A0A948TML0</accession>
<feature type="chain" id="PRO_5036981447" evidence="1">
    <location>
        <begin position="24"/>
        <end position="266"/>
    </location>
</feature>
<reference evidence="3" key="2">
    <citation type="submission" date="2021-04" db="EMBL/GenBank/DDBJ databases">
        <authorList>
            <person name="Gilroy R."/>
        </authorList>
    </citation>
    <scope>NUCLEOTIDE SEQUENCE</scope>
    <source>
        <strain evidence="3">8470</strain>
    </source>
</reference>